<feature type="transmembrane region" description="Helical" evidence="1">
    <location>
        <begin position="281"/>
        <end position="303"/>
    </location>
</feature>
<proteinExistence type="predicted"/>
<feature type="transmembrane region" description="Helical" evidence="1">
    <location>
        <begin position="96"/>
        <end position="115"/>
    </location>
</feature>
<keyword evidence="1" id="KW-0812">Transmembrane</keyword>
<dbReference type="Pfam" id="PF14102">
    <property type="entry name" value="Caps_synth_CapC"/>
    <property type="match status" value="2"/>
</dbReference>
<dbReference type="EMBL" id="JACADJ010000075">
    <property type="protein sequence ID" value="NWH06418.1"/>
    <property type="molecule type" value="Genomic_DNA"/>
</dbReference>
<protein>
    <submittedName>
        <fullName evidence="2">Poly-gamma-glutamate biosynthesis protein PgsC/CapC</fullName>
    </submittedName>
</protein>
<keyword evidence="1" id="KW-1133">Transmembrane helix</keyword>
<feature type="transmembrane region" description="Helical" evidence="1">
    <location>
        <begin position="135"/>
        <end position="152"/>
    </location>
</feature>
<keyword evidence="3" id="KW-1185">Reference proteome</keyword>
<feature type="transmembrane region" description="Helical" evidence="1">
    <location>
        <begin position="248"/>
        <end position="269"/>
    </location>
</feature>
<dbReference type="GO" id="GO:0016020">
    <property type="term" value="C:membrane"/>
    <property type="evidence" value="ECO:0007669"/>
    <property type="project" value="InterPro"/>
</dbReference>
<keyword evidence="1" id="KW-0472">Membrane</keyword>
<accession>A0A850TCF2</accession>
<organism evidence="2 3">
    <name type="scientific">Desulfobacter latus</name>
    <dbReference type="NCBI Taxonomy" id="2292"/>
    <lineage>
        <taxon>Bacteria</taxon>
        <taxon>Pseudomonadati</taxon>
        <taxon>Thermodesulfobacteriota</taxon>
        <taxon>Desulfobacteria</taxon>
        <taxon>Desulfobacterales</taxon>
        <taxon>Desulfobacteraceae</taxon>
        <taxon>Desulfobacter</taxon>
    </lineage>
</organism>
<dbReference type="RefSeq" id="WP_178367871.1">
    <property type="nucleotide sequence ID" value="NZ_JACADJ010000075.1"/>
</dbReference>
<feature type="transmembrane region" description="Helical" evidence="1">
    <location>
        <begin position="159"/>
        <end position="178"/>
    </location>
</feature>
<evidence type="ECO:0000313" key="2">
    <source>
        <dbReference type="EMBL" id="NWH06418.1"/>
    </source>
</evidence>
<name>A0A850TCF2_9BACT</name>
<evidence type="ECO:0000256" key="1">
    <source>
        <dbReference type="SAM" id="Phobius"/>
    </source>
</evidence>
<feature type="transmembrane region" description="Helical" evidence="1">
    <location>
        <begin position="12"/>
        <end position="34"/>
    </location>
</feature>
<comment type="caution">
    <text evidence="2">The sequence shown here is derived from an EMBL/GenBank/DDBJ whole genome shotgun (WGS) entry which is preliminary data.</text>
</comment>
<feature type="transmembrane region" description="Helical" evidence="1">
    <location>
        <begin position="54"/>
        <end position="75"/>
    </location>
</feature>
<feature type="transmembrane region" description="Helical" evidence="1">
    <location>
        <begin position="309"/>
        <end position="326"/>
    </location>
</feature>
<gene>
    <name evidence="2" type="ORF">HXW94_15755</name>
</gene>
<feature type="transmembrane region" description="Helical" evidence="1">
    <location>
        <begin position="198"/>
        <end position="217"/>
    </location>
</feature>
<evidence type="ECO:0000313" key="3">
    <source>
        <dbReference type="Proteomes" id="UP000553343"/>
    </source>
</evidence>
<reference evidence="2 3" key="1">
    <citation type="submission" date="2020-06" db="EMBL/GenBank/DDBJ databases">
        <title>High-quality draft genome of sulfate reducer Desulfobacter latus type strain AcrS2 isolated from marine sediment.</title>
        <authorList>
            <person name="Hoppe M."/>
            <person name="Larsen C.K."/>
            <person name="Marshall I.P.G."/>
            <person name="Schramm A."/>
            <person name="Marietou A.G."/>
        </authorList>
    </citation>
    <scope>NUCLEOTIDE SEQUENCE [LARGE SCALE GENOMIC DNA]</scope>
    <source>
        <strain evidence="2 3">AcRS2</strain>
    </source>
</reference>
<feature type="transmembrane region" description="Helical" evidence="1">
    <location>
        <begin position="338"/>
        <end position="360"/>
    </location>
</feature>
<dbReference type="AlphaFoldDB" id="A0A850TCF2"/>
<dbReference type="InterPro" id="IPR008338">
    <property type="entry name" value="Capsule_biosynth_CapC"/>
</dbReference>
<sequence>MNSLILNIFPQGGLAGSVTTTVWVGVCVTCFFNLRLGWVLSGLVVPGYLVPLLIIKPFAVAVIIFEAMVTYFLVWGFSEFLSKAGLWHSFFGRDRFFAFLLVSVVVRLLFDTVLLPLAAENITRQLGIVFDYRNNLHSFGLIVVALMANQFWKPGLCRGFSASLITILTTYLLVRYGLMKFTNLSMGNIVYMYEDMAASMLSSPKAYIILLVTSVVASRMNLYYGWDYSGILIPSLLALQWYQPMKLLFSFAETFVILGLASLVLRLPLFKEANMEGARKILLFFNIGFFYKILTGWLLILYFPEQKITDYYGFGYLLTTLLAIKMHDKDIAVRVTRAVLQTSIVAVLIASIIGFSMTFIPNLLSLNTINDRLPVRMGTKENDFQALPLIELIKNEKINFFTSYHKNSFISPLPREMEIFAEAVNALETFSLTQSQKDLVIGKNLLNRINYTLSFVENHYLFLHEKGPRRGWGSYVINTAPHNEMIMAVPAPLEEWGALESAAWLFTSMQCKAMAVGGTKLSTNDNGASNTLQNPFTLFSTFHRTLGRRNILQIRGYTEKSLRILSGQRTPPSLGKTPAVDSILWIKGAVPAGLDLTFLKKNIGQFQIQWGDSPFANILRERCHTGFAELMLNREQARRIMFKAPYYGMDLSVELREQSIAGYLQDWILKSKEHIAEKDSGRYQIPTFEELLYFDHEIVTPLLNISNTLYKNGQWTPKGLDELKALNWAAAVMGYEIIRYFHKTSGQDYLILSERDDLPQKRYWGMYIFRLGKTADYIIQAPRPLSEKNTFEYAVSLFEQIKAGALMISTTHPKANRDGASDIIQLENKESLFTLVNQVLIREFGPAPLMVVQCRAMGFNPEYALPEVDALLSFKSGVKLFNAFDSQTIHLMETLKSKGLRIQLIDGSQSTTGYEVGGIPQARYLDQAQNKEFSIIWLSPMIRTYYRQQTDNRLHAAKFESLGIETVEADLFTIVSQAPKRSADVAPDYMVAMERYLETHDIISFDHLKTQWPQYHYQRIIDLNSKQSFLLIFNRSGRLTAVVNLFPIDEKSRFSVLPHSLDQQAISHYITTKIAWLTWKKQ</sequence>
<dbReference type="Proteomes" id="UP000553343">
    <property type="component" value="Unassembled WGS sequence"/>
</dbReference>
<dbReference type="GO" id="GO:0045227">
    <property type="term" value="P:capsule polysaccharide biosynthetic process"/>
    <property type="evidence" value="ECO:0007669"/>
    <property type="project" value="InterPro"/>
</dbReference>